<feature type="domain" description="PAS" evidence="11">
    <location>
        <begin position="89"/>
        <end position="159"/>
    </location>
</feature>
<dbReference type="PANTHER" id="PTHR43065:SF34">
    <property type="entry name" value="SPORULATION KINASE A"/>
    <property type="match status" value="1"/>
</dbReference>
<keyword evidence="4" id="KW-0808">Transferase</keyword>
<keyword evidence="9" id="KW-0472">Membrane</keyword>
<evidence type="ECO:0000256" key="3">
    <source>
        <dbReference type="ARBA" id="ARBA00022553"/>
    </source>
</evidence>
<dbReference type="Gene3D" id="3.30.565.10">
    <property type="entry name" value="Histidine kinase-like ATPase, C-terminal domain"/>
    <property type="match status" value="1"/>
</dbReference>
<feature type="domain" description="Histidine kinase" evidence="10">
    <location>
        <begin position="225"/>
        <end position="430"/>
    </location>
</feature>
<dbReference type="SMART" id="SM00091">
    <property type="entry name" value="PAS"/>
    <property type="match status" value="1"/>
</dbReference>
<dbReference type="Gene3D" id="3.30.450.20">
    <property type="entry name" value="PAS domain"/>
    <property type="match status" value="1"/>
</dbReference>
<dbReference type="NCBIfam" id="TIGR00229">
    <property type="entry name" value="sensory_box"/>
    <property type="match status" value="1"/>
</dbReference>
<dbReference type="CDD" id="cd00082">
    <property type="entry name" value="HisKA"/>
    <property type="match status" value="1"/>
</dbReference>
<evidence type="ECO:0000259" key="10">
    <source>
        <dbReference type="PROSITE" id="PS50109"/>
    </source>
</evidence>
<evidence type="ECO:0000256" key="1">
    <source>
        <dbReference type="ARBA" id="ARBA00000085"/>
    </source>
</evidence>
<feature type="transmembrane region" description="Helical" evidence="9">
    <location>
        <begin position="50"/>
        <end position="66"/>
    </location>
</feature>
<dbReference type="EMBL" id="LNQP01000051">
    <property type="protein sequence ID" value="KSU87200.1"/>
    <property type="molecule type" value="Genomic_DNA"/>
</dbReference>
<dbReference type="InterPro" id="IPR036097">
    <property type="entry name" value="HisK_dim/P_sf"/>
</dbReference>
<evidence type="ECO:0000313" key="13">
    <source>
        <dbReference type="Proteomes" id="UP000053681"/>
    </source>
</evidence>
<dbReference type="PROSITE" id="PS50109">
    <property type="entry name" value="HIS_KIN"/>
    <property type="match status" value="1"/>
</dbReference>
<dbReference type="AlphaFoldDB" id="A0A0V8JKK2"/>
<keyword evidence="7" id="KW-0067">ATP-binding</keyword>
<comment type="catalytic activity">
    <reaction evidence="1">
        <text>ATP + protein L-histidine = ADP + protein N-phospho-L-histidine.</text>
        <dbReference type="EC" id="2.7.13.3"/>
    </reaction>
</comment>
<keyword evidence="9" id="KW-0812">Transmembrane</keyword>
<dbReference type="InterPro" id="IPR003594">
    <property type="entry name" value="HATPase_dom"/>
</dbReference>
<evidence type="ECO:0000256" key="9">
    <source>
        <dbReference type="SAM" id="Phobius"/>
    </source>
</evidence>
<organism evidence="12 13">
    <name type="scientific">Priestia veravalensis</name>
    <dbReference type="NCBI Taxonomy" id="1414648"/>
    <lineage>
        <taxon>Bacteria</taxon>
        <taxon>Bacillati</taxon>
        <taxon>Bacillota</taxon>
        <taxon>Bacilli</taxon>
        <taxon>Bacillales</taxon>
        <taxon>Bacillaceae</taxon>
        <taxon>Priestia</taxon>
    </lineage>
</organism>
<sequence length="431" mass="48828">MIKDARKAALKIAVMYIITGAVWILISDKLSRILAQDKFELYIFFQQYKGWFFMLATGIILYGLVYRRAYYLLQSQDELSKKDYELLTSHEHYQSLFQHNPDAVFEISKEGQVLSTNPEGEKITGYSRLQLKGMKTSELIADDDQSLCHEHFRNVLKGKSAKYELKIVNQQGQVRLLRSSLLPIIVNGQVVGVFMIARDITNYRRDEELMIASEKMSVIGQLAAAVAHEVRNPLTSLKGFVQVMQATKQVEDRYLDIMLAEIDRINLISSEMLILGKKQHVAFEVTNLNELLKQVLILMEAQANFNNISLVAHYDSKRDLYVMSDPNQLKQVFINIIKNSIEAIINQGEIIVTLAEEEGSAVIQFRDTGIGMSEERIEQVGTPFYSTKEAGTGLGLAVCFKIIERHQGQIEFESEKGKGTLVTVSMPLASE</sequence>
<evidence type="ECO:0000256" key="2">
    <source>
        <dbReference type="ARBA" id="ARBA00012438"/>
    </source>
</evidence>
<name>A0A0V8JKK2_9BACI</name>
<keyword evidence="3" id="KW-0597">Phosphoprotein</keyword>
<dbReference type="InterPro" id="IPR005467">
    <property type="entry name" value="His_kinase_dom"/>
</dbReference>
<protein>
    <recommendedName>
        <fullName evidence="2">histidine kinase</fullName>
        <ecNumber evidence="2">2.7.13.3</ecNumber>
    </recommendedName>
</protein>
<keyword evidence="9" id="KW-1133">Transmembrane helix</keyword>
<dbReference type="PANTHER" id="PTHR43065">
    <property type="entry name" value="SENSOR HISTIDINE KINASE"/>
    <property type="match status" value="1"/>
</dbReference>
<dbReference type="SUPFAM" id="SSF55874">
    <property type="entry name" value="ATPase domain of HSP90 chaperone/DNA topoisomerase II/histidine kinase"/>
    <property type="match status" value="1"/>
</dbReference>
<evidence type="ECO:0000313" key="12">
    <source>
        <dbReference type="EMBL" id="KSU87200.1"/>
    </source>
</evidence>
<dbReference type="Gene3D" id="1.10.287.130">
    <property type="match status" value="1"/>
</dbReference>
<dbReference type="PROSITE" id="PS50112">
    <property type="entry name" value="PAS"/>
    <property type="match status" value="1"/>
</dbReference>
<accession>A0A0V8JKK2</accession>
<comment type="caution">
    <text evidence="12">The sequence shown here is derived from an EMBL/GenBank/DDBJ whole genome shotgun (WGS) entry which is preliminary data.</text>
</comment>
<gene>
    <name evidence="12" type="ORF">AS180_14630</name>
</gene>
<dbReference type="CDD" id="cd00130">
    <property type="entry name" value="PAS"/>
    <property type="match status" value="1"/>
</dbReference>
<dbReference type="Proteomes" id="UP000053681">
    <property type="component" value="Unassembled WGS sequence"/>
</dbReference>
<evidence type="ECO:0000256" key="6">
    <source>
        <dbReference type="ARBA" id="ARBA00022777"/>
    </source>
</evidence>
<dbReference type="InterPro" id="IPR004358">
    <property type="entry name" value="Sig_transdc_His_kin-like_C"/>
</dbReference>
<evidence type="ECO:0000256" key="5">
    <source>
        <dbReference type="ARBA" id="ARBA00022741"/>
    </source>
</evidence>
<keyword evidence="6 12" id="KW-0418">Kinase</keyword>
<dbReference type="GO" id="GO:0000155">
    <property type="term" value="F:phosphorelay sensor kinase activity"/>
    <property type="evidence" value="ECO:0007669"/>
    <property type="project" value="InterPro"/>
</dbReference>
<dbReference type="InterPro" id="IPR035965">
    <property type="entry name" value="PAS-like_dom_sf"/>
</dbReference>
<keyword evidence="8" id="KW-0902">Two-component regulatory system</keyword>
<dbReference type="Pfam" id="PF08448">
    <property type="entry name" value="PAS_4"/>
    <property type="match status" value="1"/>
</dbReference>
<dbReference type="Pfam" id="PF00512">
    <property type="entry name" value="HisKA"/>
    <property type="match status" value="1"/>
</dbReference>
<dbReference type="SMART" id="SM00388">
    <property type="entry name" value="HisKA"/>
    <property type="match status" value="1"/>
</dbReference>
<dbReference type="SMART" id="SM00387">
    <property type="entry name" value="HATPase_c"/>
    <property type="match status" value="1"/>
</dbReference>
<dbReference type="SUPFAM" id="SSF47384">
    <property type="entry name" value="Homodimeric domain of signal transducing histidine kinase"/>
    <property type="match status" value="1"/>
</dbReference>
<dbReference type="Pfam" id="PF02518">
    <property type="entry name" value="HATPase_c"/>
    <property type="match status" value="1"/>
</dbReference>
<evidence type="ECO:0000259" key="11">
    <source>
        <dbReference type="PROSITE" id="PS50112"/>
    </source>
</evidence>
<evidence type="ECO:0000256" key="7">
    <source>
        <dbReference type="ARBA" id="ARBA00022840"/>
    </source>
</evidence>
<evidence type="ECO:0000256" key="4">
    <source>
        <dbReference type="ARBA" id="ARBA00022679"/>
    </source>
</evidence>
<feature type="transmembrane region" description="Helical" evidence="9">
    <location>
        <begin position="12"/>
        <end position="30"/>
    </location>
</feature>
<feature type="transmembrane region" description="Helical" evidence="9">
    <location>
        <begin position="176"/>
        <end position="197"/>
    </location>
</feature>
<dbReference type="InterPro" id="IPR003661">
    <property type="entry name" value="HisK_dim/P_dom"/>
</dbReference>
<evidence type="ECO:0000256" key="8">
    <source>
        <dbReference type="ARBA" id="ARBA00023012"/>
    </source>
</evidence>
<reference evidence="12 13" key="1">
    <citation type="submission" date="2015-11" db="EMBL/GenBank/DDBJ databases">
        <title>Bacillus caseinolyticus sp nov.</title>
        <authorList>
            <person name="Dastager S.G."/>
            <person name="Mawlankar R."/>
        </authorList>
    </citation>
    <scope>NUCLEOTIDE SEQUENCE [LARGE SCALE GENOMIC DNA]</scope>
    <source>
        <strain evidence="12 13">SGD-V-76</strain>
    </source>
</reference>
<dbReference type="InterPro" id="IPR000014">
    <property type="entry name" value="PAS"/>
</dbReference>
<dbReference type="GO" id="GO:0005524">
    <property type="term" value="F:ATP binding"/>
    <property type="evidence" value="ECO:0007669"/>
    <property type="project" value="UniProtKB-KW"/>
</dbReference>
<dbReference type="PRINTS" id="PR00344">
    <property type="entry name" value="BCTRLSENSOR"/>
</dbReference>
<proteinExistence type="predicted"/>
<keyword evidence="13" id="KW-1185">Reference proteome</keyword>
<dbReference type="InterPro" id="IPR013656">
    <property type="entry name" value="PAS_4"/>
</dbReference>
<dbReference type="SUPFAM" id="SSF55785">
    <property type="entry name" value="PYP-like sensor domain (PAS domain)"/>
    <property type="match status" value="1"/>
</dbReference>
<dbReference type="RefSeq" id="WP_062687009.1">
    <property type="nucleotide sequence ID" value="NZ_KQ758666.1"/>
</dbReference>
<keyword evidence="5" id="KW-0547">Nucleotide-binding</keyword>
<dbReference type="EC" id="2.7.13.3" evidence="2"/>
<dbReference type="InterPro" id="IPR036890">
    <property type="entry name" value="HATPase_C_sf"/>
</dbReference>